<keyword evidence="3" id="KW-1185">Reference proteome</keyword>
<keyword evidence="1" id="KW-1133">Transmembrane helix</keyword>
<keyword evidence="1" id="KW-0812">Transmembrane</keyword>
<proteinExistence type="predicted"/>
<dbReference type="InterPro" id="IPR055723">
    <property type="entry name" value="DUF7299"/>
</dbReference>
<dbReference type="Pfam" id="PF23973">
    <property type="entry name" value="DUF7299"/>
    <property type="match status" value="1"/>
</dbReference>
<dbReference type="EMBL" id="MK095606">
    <property type="protein sequence ID" value="AZS06404.1"/>
    <property type="molecule type" value="Genomic_DNA"/>
</dbReference>
<evidence type="ECO:0000313" key="2">
    <source>
        <dbReference type="EMBL" id="AZS06404.1"/>
    </source>
</evidence>
<gene>
    <name evidence="2" type="ORF">AAS23_gp91</name>
</gene>
<dbReference type="Proteomes" id="UP000288641">
    <property type="component" value="Segment"/>
</dbReference>
<sequence>MWTWIHIRFQSILFARCKMHALLLILLSLLCLVAGVFVGIVLFAVKLHIDAKKGKAVFAFRHWKKDQWVVIGNLLSISANVTERLRKSDPKEPCDSVHYVSL</sequence>
<name>A0A3S9U7V1_9CAUD</name>
<protein>
    <submittedName>
        <fullName evidence="2">Uncharacterized protein</fullName>
    </submittedName>
</protein>
<feature type="transmembrane region" description="Helical" evidence="1">
    <location>
        <begin position="21"/>
        <end position="45"/>
    </location>
</feature>
<evidence type="ECO:0000256" key="1">
    <source>
        <dbReference type="SAM" id="Phobius"/>
    </source>
</evidence>
<keyword evidence="1" id="KW-0472">Membrane</keyword>
<organism evidence="2 3">
    <name type="scientific">Pantoea phage vB_PagS_AAS23</name>
    <dbReference type="NCBI Taxonomy" id="2499073"/>
    <lineage>
        <taxon>Viruses</taxon>
        <taxon>Duplodnaviria</taxon>
        <taxon>Heunggongvirae</taxon>
        <taxon>Uroviricota</taxon>
        <taxon>Caudoviricetes</taxon>
        <taxon>Drexlerviridae</taxon>
        <taxon>Sauletekiovirus</taxon>
        <taxon>Sauletekiovirus AAS23</taxon>
    </lineage>
</organism>
<accession>A0A3S9U7V1</accession>
<reference evidence="2 3" key="1">
    <citation type="submission" date="2018-10" db="EMBL/GenBank/DDBJ databases">
        <title>Complete genome sequence of Pantoea phage vB_PagS_AAS23.</title>
        <authorList>
            <person name="Truncaite L."/>
            <person name="Simoliuniene M."/>
            <person name="Kazlauskas D."/>
            <person name="Meskys R."/>
            <person name="Simoliunas E."/>
        </authorList>
    </citation>
    <scope>NUCLEOTIDE SEQUENCE [LARGE SCALE GENOMIC DNA]</scope>
    <source>
        <strain evidence="2">AAS23</strain>
    </source>
</reference>
<evidence type="ECO:0000313" key="3">
    <source>
        <dbReference type="Proteomes" id="UP000288641"/>
    </source>
</evidence>